<dbReference type="Gene3D" id="6.10.140.2220">
    <property type="match status" value="1"/>
</dbReference>
<evidence type="ECO:0000256" key="7">
    <source>
        <dbReference type="ARBA" id="ARBA00023163"/>
    </source>
</evidence>
<dbReference type="InterPro" id="IPR002893">
    <property type="entry name" value="Znf_MYND"/>
</dbReference>
<dbReference type="GO" id="GO:0000981">
    <property type="term" value="F:DNA-binding transcription factor activity, RNA polymerase II-specific"/>
    <property type="evidence" value="ECO:0007669"/>
    <property type="project" value="TreeGrafter"/>
</dbReference>
<keyword evidence="2" id="KW-0479">Metal-binding</keyword>
<keyword evidence="5" id="KW-0805">Transcription regulation</keyword>
<keyword evidence="6" id="KW-0238">DNA-binding</keyword>
<keyword evidence="10" id="KW-0175">Coiled coil</keyword>
<dbReference type="PANTHER" id="PTHR10237">
    <property type="entry name" value="DEFORMED EPIDERMAL AUTOREGULATORY FACTOR 1 HOMOLOG SUPPRESSIN"/>
    <property type="match status" value="1"/>
</dbReference>
<keyword evidence="4" id="KW-0862">Zinc</keyword>
<evidence type="ECO:0000256" key="4">
    <source>
        <dbReference type="ARBA" id="ARBA00022833"/>
    </source>
</evidence>
<dbReference type="Pfam" id="PF01753">
    <property type="entry name" value="zf-MYND"/>
    <property type="match status" value="1"/>
</dbReference>
<evidence type="ECO:0000259" key="12">
    <source>
        <dbReference type="PROSITE" id="PS50864"/>
    </source>
</evidence>
<feature type="domain" description="SAND" evidence="12">
    <location>
        <begin position="168"/>
        <end position="249"/>
    </location>
</feature>
<protein>
    <submittedName>
        <fullName evidence="14">Deformed epidermal autoregulatory factor 1</fullName>
    </submittedName>
</protein>
<proteinExistence type="predicted"/>
<dbReference type="PROSITE" id="PS01360">
    <property type="entry name" value="ZF_MYND_1"/>
    <property type="match status" value="1"/>
</dbReference>
<evidence type="ECO:0000256" key="11">
    <source>
        <dbReference type="SAM" id="MobiDB-lite"/>
    </source>
</evidence>
<dbReference type="GO" id="GO:0003677">
    <property type="term" value="F:DNA binding"/>
    <property type="evidence" value="ECO:0007669"/>
    <property type="project" value="UniProtKB-KW"/>
</dbReference>
<sequence length="495" mass="54185">MSEESSENVVITDINESLSSSEPDRKHGISEQNIIETIETVSTVVDGIPTSVPVSSLPVNSIINVSSSGTFNVISADQLQHLSAGSTNYKICVADDDDNVEECTVTTIDEGKGHENGKEGTITWVRSGNGDLELKATHIVIQQNPNSSHHSGDETSNASADQNSYVDQAYVESASLPVLPVRCKHTNAYLHKNKFGSGGRGRCIKLGNDWYTPSEFEALCGRASSKDWKRSIRFGGRSIQTLIDEGILTPHATSCTCAACCEDHNATGPVRLFTPYKRRKRKVPSQGENGTKIKRILTTQDFNSIQSNEDSCDSNPDPLVVESIHHDSGNTVGNIPPSSGNTAADINNTDQSIRRIDQMSLKLYRLAQGLRKEVELIKTKWRREKEDLKSNIAAHAQQTTQQVTYVENGAGGYQKVVTLDHVVAEGGTAVGLQPSNDVNSKKCANCNREAFAECSMCRQTPYCSTFCQRKDWTTHQVECLKTDQNSIMLIVDTTQ</sequence>
<evidence type="ECO:0000256" key="10">
    <source>
        <dbReference type="SAM" id="Coils"/>
    </source>
</evidence>
<evidence type="ECO:0000256" key="1">
    <source>
        <dbReference type="ARBA" id="ARBA00022553"/>
    </source>
</evidence>
<dbReference type="SMART" id="SM00258">
    <property type="entry name" value="SAND"/>
    <property type="match status" value="1"/>
</dbReference>
<evidence type="ECO:0000256" key="3">
    <source>
        <dbReference type="ARBA" id="ARBA00022771"/>
    </source>
</evidence>
<evidence type="ECO:0000256" key="8">
    <source>
        <dbReference type="ARBA" id="ARBA00023242"/>
    </source>
</evidence>
<reference evidence="14" key="1">
    <citation type="submission" date="2021-05" db="EMBL/GenBank/DDBJ databases">
        <authorList>
            <person name="Alioto T."/>
            <person name="Alioto T."/>
            <person name="Gomez Garrido J."/>
        </authorList>
    </citation>
    <scope>NUCLEOTIDE SEQUENCE</scope>
</reference>
<dbReference type="Pfam" id="PF01342">
    <property type="entry name" value="SAND"/>
    <property type="match status" value="1"/>
</dbReference>
<dbReference type="PROSITE" id="PS50864">
    <property type="entry name" value="SAND"/>
    <property type="match status" value="1"/>
</dbReference>
<dbReference type="Gene3D" id="3.10.390.10">
    <property type="entry name" value="SAND domain-like"/>
    <property type="match status" value="1"/>
</dbReference>
<dbReference type="InterPro" id="IPR000770">
    <property type="entry name" value="SAND_dom"/>
</dbReference>
<feature type="region of interest" description="Disordered" evidence="11">
    <location>
        <begin position="1"/>
        <end position="28"/>
    </location>
</feature>
<keyword evidence="8" id="KW-0539">Nucleus</keyword>
<evidence type="ECO:0000256" key="9">
    <source>
        <dbReference type="PROSITE-ProRule" id="PRU00134"/>
    </source>
</evidence>
<dbReference type="GO" id="GO:0008270">
    <property type="term" value="F:zinc ion binding"/>
    <property type="evidence" value="ECO:0007669"/>
    <property type="project" value="UniProtKB-KW"/>
</dbReference>
<dbReference type="SUPFAM" id="SSF144232">
    <property type="entry name" value="HIT/MYND zinc finger-like"/>
    <property type="match status" value="1"/>
</dbReference>
<dbReference type="AlphaFoldDB" id="A0A8D9DVA8"/>
<dbReference type="EMBL" id="HBUF01035787">
    <property type="protein sequence ID" value="CAG6616448.1"/>
    <property type="molecule type" value="Transcribed_RNA"/>
</dbReference>
<evidence type="ECO:0000256" key="5">
    <source>
        <dbReference type="ARBA" id="ARBA00023015"/>
    </source>
</evidence>
<evidence type="ECO:0000256" key="6">
    <source>
        <dbReference type="ARBA" id="ARBA00023125"/>
    </source>
</evidence>
<evidence type="ECO:0000259" key="13">
    <source>
        <dbReference type="PROSITE" id="PS50865"/>
    </source>
</evidence>
<dbReference type="PANTHER" id="PTHR10237:SF1">
    <property type="entry name" value="DEFORMED EPIDERMAL AUTOREGULATORY FACTOR 1 HOMOLOG"/>
    <property type="match status" value="1"/>
</dbReference>
<keyword evidence="7" id="KW-0804">Transcription</keyword>
<dbReference type="FunFam" id="3.10.390.10:FF:000004">
    <property type="entry name" value="Deformed epidermal autoregulatory factor 1"/>
    <property type="match status" value="1"/>
</dbReference>
<keyword evidence="1" id="KW-0597">Phosphoprotein</keyword>
<evidence type="ECO:0000256" key="2">
    <source>
        <dbReference type="ARBA" id="ARBA00022723"/>
    </source>
</evidence>
<dbReference type="InterPro" id="IPR024119">
    <property type="entry name" value="TF_DEAF-1"/>
</dbReference>
<evidence type="ECO:0000313" key="14">
    <source>
        <dbReference type="EMBL" id="CAG6730828.1"/>
    </source>
</evidence>
<dbReference type="EMBL" id="HBUF01382409">
    <property type="protein sequence ID" value="CAG6730828.1"/>
    <property type="molecule type" value="Transcribed_RNA"/>
</dbReference>
<organism evidence="14">
    <name type="scientific">Cacopsylla melanoneura</name>
    <dbReference type="NCBI Taxonomy" id="428564"/>
    <lineage>
        <taxon>Eukaryota</taxon>
        <taxon>Metazoa</taxon>
        <taxon>Ecdysozoa</taxon>
        <taxon>Arthropoda</taxon>
        <taxon>Hexapoda</taxon>
        <taxon>Insecta</taxon>
        <taxon>Pterygota</taxon>
        <taxon>Neoptera</taxon>
        <taxon>Paraneoptera</taxon>
        <taxon>Hemiptera</taxon>
        <taxon>Sternorrhyncha</taxon>
        <taxon>Psylloidea</taxon>
        <taxon>Psyllidae</taxon>
        <taxon>Psyllinae</taxon>
        <taxon>Cacopsylla</taxon>
    </lineage>
</organism>
<dbReference type="InterPro" id="IPR010919">
    <property type="entry name" value="SAND-like_dom_sf"/>
</dbReference>
<feature type="domain" description="MYND-type" evidence="13">
    <location>
        <begin position="443"/>
        <end position="479"/>
    </location>
</feature>
<dbReference type="PROSITE" id="PS50865">
    <property type="entry name" value="ZF_MYND_2"/>
    <property type="match status" value="1"/>
</dbReference>
<name>A0A8D9DVA8_9HEMI</name>
<accession>A0A8D9DVA8</accession>
<dbReference type="SUPFAM" id="SSF63763">
    <property type="entry name" value="SAND domain-like"/>
    <property type="match status" value="1"/>
</dbReference>
<dbReference type="GO" id="GO:0005634">
    <property type="term" value="C:nucleus"/>
    <property type="evidence" value="ECO:0007669"/>
    <property type="project" value="TreeGrafter"/>
</dbReference>
<feature type="coiled-coil region" evidence="10">
    <location>
        <begin position="371"/>
        <end position="398"/>
    </location>
</feature>
<keyword evidence="3 9" id="KW-0863">Zinc-finger</keyword>
<dbReference type="EMBL" id="HBUF01035788">
    <property type="protein sequence ID" value="CAG6616449.1"/>
    <property type="molecule type" value="Transcribed_RNA"/>
</dbReference>